<evidence type="ECO:0000313" key="3">
    <source>
        <dbReference type="EMBL" id="KAK2165544.1"/>
    </source>
</evidence>
<dbReference type="PANTHER" id="PTHR13802:SF52">
    <property type="entry name" value="MUCIN-4"/>
    <property type="match status" value="1"/>
</dbReference>
<comment type="caution">
    <text evidence="3">The sequence shown here is derived from an EMBL/GenBank/DDBJ whole genome shotgun (WGS) entry which is preliminary data.</text>
</comment>
<evidence type="ECO:0000259" key="2">
    <source>
        <dbReference type="Pfam" id="PF06119"/>
    </source>
</evidence>
<organism evidence="3 4">
    <name type="scientific">Ridgeia piscesae</name>
    <name type="common">Tubeworm</name>
    <dbReference type="NCBI Taxonomy" id="27915"/>
    <lineage>
        <taxon>Eukaryota</taxon>
        <taxon>Metazoa</taxon>
        <taxon>Spiralia</taxon>
        <taxon>Lophotrochozoa</taxon>
        <taxon>Annelida</taxon>
        <taxon>Polychaeta</taxon>
        <taxon>Sedentaria</taxon>
        <taxon>Canalipalpata</taxon>
        <taxon>Sabellida</taxon>
        <taxon>Siboglinidae</taxon>
        <taxon>Ridgeia</taxon>
    </lineage>
</organism>
<proteinExistence type="predicted"/>
<accession>A0AAD9K604</accession>
<evidence type="ECO:0000256" key="1">
    <source>
        <dbReference type="ARBA" id="ARBA00023157"/>
    </source>
</evidence>
<keyword evidence="4" id="KW-1185">Reference proteome</keyword>
<dbReference type="Pfam" id="PF06119">
    <property type="entry name" value="NIDO"/>
    <property type="match status" value="1"/>
</dbReference>
<dbReference type="Proteomes" id="UP001209878">
    <property type="component" value="Unassembled WGS sequence"/>
</dbReference>
<dbReference type="InterPro" id="IPR051495">
    <property type="entry name" value="Epithelial_Barrier/Signaling"/>
</dbReference>
<dbReference type="InterPro" id="IPR003886">
    <property type="entry name" value="NIDO_dom"/>
</dbReference>
<sequence length="211" mass="24839">MKIYANGYVTFGLNFESRYPDRLSKYLLVNTKRNIAQKKGFAMLAPLWTDNDARKGKVYYHIYDLTQPGSTLTDKARVKHAVDYAKDDVVENSGVSVTDVTWVMVITWSDMLPRMYYSTEYDLPNTFQLVLAYDPSRFQTFIMYHYMDMGWDSERTLRRSMIGYFSYKYSQEESLQLAPSMKQTAFRMHNRKGNTGRCNKLSIYNLYQHIC</sequence>
<evidence type="ECO:0000313" key="4">
    <source>
        <dbReference type="Proteomes" id="UP001209878"/>
    </source>
</evidence>
<dbReference type="PANTHER" id="PTHR13802">
    <property type="entry name" value="MUCIN 4-RELATED"/>
    <property type="match status" value="1"/>
</dbReference>
<dbReference type="AlphaFoldDB" id="A0AAD9K604"/>
<reference evidence="3" key="1">
    <citation type="journal article" date="2023" name="Mol. Biol. Evol.">
        <title>Third-Generation Sequencing Reveals the Adaptive Role of the Epigenome in Three Deep-Sea Polychaetes.</title>
        <authorList>
            <person name="Perez M."/>
            <person name="Aroh O."/>
            <person name="Sun Y."/>
            <person name="Lan Y."/>
            <person name="Juniper S.K."/>
            <person name="Young C.R."/>
            <person name="Angers B."/>
            <person name="Qian P.Y."/>
        </authorList>
    </citation>
    <scope>NUCLEOTIDE SEQUENCE</scope>
    <source>
        <strain evidence="3">R07B-5</strain>
    </source>
</reference>
<name>A0AAD9K604_RIDPI</name>
<dbReference type="EMBL" id="JAODUO010001361">
    <property type="protein sequence ID" value="KAK2165544.1"/>
    <property type="molecule type" value="Genomic_DNA"/>
</dbReference>
<keyword evidence="1" id="KW-1015">Disulfide bond</keyword>
<dbReference type="GO" id="GO:0007160">
    <property type="term" value="P:cell-matrix adhesion"/>
    <property type="evidence" value="ECO:0007669"/>
    <property type="project" value="InterPro"/>
</dbReference>
<feature type="domain" description="NIDO" evidence="2">
    <location>
        <begin position="4"/>
        <end position="195"/>
    </location>
</feature>
<protein>
    <recommendedName>
        <fullName evidence="2">NIDO domain-containing protein</fullName>
    </recommendedName>
</protein>
<gene>
    <name evidence="3" type="ORF">NP493_1362g01015</name>
</gene>